<feature type="region of interest" description="Disordered" evidence="1">
    <location>
        <begin position="387"/>
        <end position="421"/>
    </location>
</feature>
<feature type="region of interest" description="Disordered" evidence="1">
    <location>
        <begin position="283"/>
        <end position="327"/>
    </location>
</feature>
<sequence length="421" mass="45926">MIAATYDCGCVPGKITHGHPNCFESHSAKKIGPRYTRLRCQTTAPPPSCPYSDCCKPVRCGVPPSCGFPPSCGPPPNCNPPPSCGPPRTCGPPPSCGPPPRCDPPPSSCPPPSCYPPPSCSPPPTCYPPPSCGSPPSCGGVIPGCPNFDKIHNCWCSPEPPQLPDLPDDCTCGLKKEGCTINAQGECDPCSTQNQRVISQITKKGLPYKEIEAIINNNRMVIRMQKEVLEDDFDPPCDCPEGPGTGRNVAVKGSTSQCALASSKRCGDDIVYEMSDFSRPGYTHGGQNSMVKQSCDQNGKGGRTITLYPHPGVQNKTDEPEDREREKKEKRAMIEKAKAIRPIDLEENPNIFLLRIRKISNSSDGKHKLDFEFRTPRPWLTRKEPMKHPICGQLPAPQKQDHVIQDNTNFRPAHQQQNNPN</sequence>
<dbReference type="Proteomes" id="UP001258017">
    <property type="component" value="Unassembled WGS sequence"/>
</dbReference>
<dbReference type="EMBL" id="JAIFRP010000029">
    <property type="protein sequence ID" value="KAK2583873.1"/>
    <property type="molecule type" value="Genomic_DNA"/>
</dbReference>
<evidence type="ECO:0000256" key="1">
    <source>
        <dbReference type="SAM" id="MobiDB-lite"/>
    </source>
</evidence>
<evidence type="ECO:0000313" key="2">
    <source>
        <dbReference type="EMBL" id="KAK2583873.1"/>
    </source>
</evidence>
<comment type="caution">
    <text evidence="2">The sequence shown here is derived from an EMBL/GenBank/DDBJ whole genome shotgun (WGS) entry which is preliminary data.</text>
</comment>
<reference evidence="2" key="1">
    <citation type="submission" date="2021-08" db="EMBL/GenBank/DDBJ databases">
        <authorList>
            <person name="Misof B."/>
            <person name="Oliver O."/>
            <person name="Podsiadlowski L."/>
            <person name="Donath A."/>
            <person name="Peters R."/>
            <person name="Mayer C."/>
            <person name="Rust J."/>
            <person name="Gunkel S."/>
            <person name="Lesny P."/>
            <person name="Martin S."/>
            <person name="Oeyen J.P."/>
            <person name="Petersen M."/>
            <person name="Panagiotis P."/>
            <person name="Wilbrandt J."/>
            <person name="Tanja T."/>
        </authorList>
    </citation>
    <scope>NUCLEOTIDE SEQUENCE</scope>
    <source>
        <strain evidence="2">GBR_01_08_01A</strain>
        <tissue evidence="2">Thorax + abdomen</tissue>
    </source>
</reference>
<evidence type="ECO:0000313" key="3">
    <source>
        <dbReference type="Proteomes" id="UP001258017"/>
    </source>
</evidence>
<dbReference type="AlphaFoldDB" id="A0AAD9RQF0"/>
<feature type="compositionally biased region" description="Polar residues" evidence="1">
    <location>
        <begin position="405"/>
        <end position="421"/>
    </location>
</feature>
<protein>
    <submittedName>
        <fullName evidence="2">Uncharacterized protein</fullName>
    </submittedName>
</protein>
<feature type="compositionally biased region" description="Basic and acidic residues" evidence="1">
    <location>
        <begin position="316"/>
        <end position="327"/>
    </location>
</feature>
<proteinExistence type="predicted"/>
<accession>A0AAD9RQF0</accession>
<feature type="compositionally biased region" description="Polar residues" evidence="1">
    <location>
        <begin position="285"/>
        <end position="297"/>
    </location>
</feature>
<name>A0AAD9RQF0_9HYME</name>
<organism evidence="2 3">
    <name type="scientific">Odynerus spinipes</name>
    <dbReference type="NCBI Taxonomy" id="1348599"/>
    <lineage>
        <taxon>Eukaryota</taxon>
        <taxon>Metazoa</taxon>
        <taxon>Ecdysozoa</taxon>
        <taxon>Arthropoda</taxon>
        <taxon>Hexapoda</taxon>
        <taxon>Insecta</taxon>
        <taxon>Pterygota</taxon>
        <taxon>Neoptera</taxon>
        <taxon>Endopterygota</taxon>
        <taxon>Hymenoptera</taxon>
        <taxon>Apocrita</taxon>
        <taxon>Aculeata</taxon>
        <taxon>Vespoidea</taxon>
        <taxon>Vespidae</taxon>
        <taxon>Eumeninae</taxon>
        <taxon>Odynerus</taxon>
    </lineage>
</organism>
<keyword evidence="3" id="KW-1185">Reference proteome</keyword>
<reference evidence="2" key="2">
    <citation type="journal article" date="2023" name="Commun. Biol.">
        <title>Intrasexual cuticular hydrocarbon dimorphism in a wasp sheds light on hydrocarbon biosynthesis genes in Hymenoptera.</title>
        <authorList>
            <person name="Moris V.C."/>
            <person name="Podsiadlowski L."/>
            <person name="Martin S."/>
            <person name="Oeyen J.P."/>
            <person name="Donath A."/>
            <person name="Petersen M."/>
            <person name="Wilbrandt J."/>
            <person name="Misof B."/>
            <person name="Liedtke D."/>
            <person name="Thamm M."/>
            <person name="Scheiner R."/>
            <person name="Schmitt T."/>
            <person name="Niehuis O."/>
        </authorList>
    </citation>
    <scope>NUCLEOTIDE SEQUENCE</scope>
    <source>
        <strain evidence="2">GBR_01_08_01A</strain>
    </source>
</reference>
<gene>
    <name evidence="2" type="ORF">KPH14_001147</name>
</gene>